<keyword evidence="5 11" id="KW-0963">Cytoplasm</keyword>
<dbReference type="NCBIfam" id="TIGR02918">
    <property type="entry name" value="accessory Sec system glycosyltransferase GtfA"/>
    <property type="match status" value="1"/>
</dbReference>
<evidence type="ECO:0000256" key="10">
    <source>
        <dbReference type="ARBA" id="ARBA00052053"/>
    </source>
</evidence>
<sequence>MTVYNINLGIGWASSGVEYAQAYRAQLLRNLQRDAKFVFVDMIQQENIAHLTENIGFLDSEVIWLYTYFTDTKIAPTSVTLADVLQQFHGQVTKKEKNGKIARYYYAEEDFFLTAYLVNENDDFVNRVEYVSKGNLIRKDFFSYTKLFTEFYGPKDNRAMLYKRHFYNEDGTVAYEEIIQDGRSLFRFPDQIFYSKEELLAYFVQQLNLDEDDTIILDRSSGGVGQAVFRHHGKAKLGVVVHAEHFSEGATTKDTILWNNYYDYQFTNADEVDFFVTATDRQRDVLLSHFKTYRMMEPKIVTIPVGSLQRLTVPNQPRTPYSLLTASRLASEKHINWLIKSVVKAKEHLPELVFDIYGSGGEEKILRQLIAEYQATAYIHLKGHHQMDQVYQQYELYLTASTSEGFGLTLMEAVGSGLPIIGFDVNYGNPTFIKDCQNGFLIPRQDNLEESAIVQSFADRIIEFFDENDIENMHEKSYEIAEQYLTAVIEKKWDELLKGFGQ</sequence>
<comment type="subcellular location">
    <subcellularLocation>
        <location evidence="1 11">Cell membrane</location>
        <topology evidence="1 11">Peripheral membrane protein</topology>
    </subcellularLocation>
    <subcellularLocation>
        <location evidence="11">Cytoplasm</location>
    </subcellularLocation>
    <text evidence="11">Cell membrane association requires GtfB.</text>
</comment>
<evidence type="ECO:0000313" key="15">
    <source>
        <dbReference type="Proteomes" id="UP000483765"/>
    </source>
</evidence>
<evidence type="ECO:0000256" key="3">
    <source>
        <dbReference type="ARBA" id="ARBA00009481"/>
    </source>
</evidence>
<evidence type="ECO:0000256" key="11">
    <source>
        <dbReference type="HAMAP-Rule" id="MF_01472"/>
    </source>
</evidence>
<name>A0A6L8MZH3_STRSU</name>
<evidence type="ECO:0000259" key="12">
    <source>
        <dbReference type="Pfam" id="PF00534"/>
    </source>
</evidence>
<accession>A0A6L8MZH3</accession>
<dbReference type="InterPro" id="IPR001296">
    <property type="entry name" value="Glyco_trans_1"/>
</dbReference>
<comment type="catalytic activity">
    <reaction evidence="10 11">
        <text>L-seryl-[protein] + UDP-N-acetyl-alpha-D-glucosamine = 3-O-[N-acetyl-alpha-D-glucosaminyl]-L-seryl-[protein] + UDP + H(+)</text>
        <dbReference type="Rhea" id="RHEA:59872"/>
        <dbReference type="Rhea" id="RHEA-COMP:9863"/>
        <dbReference type="Rhea" id="RHEA-COMP:15471"/>
        <dbReference type="ChEBI" id="CHEBI:15378"/>
        <dbReference type="ChEBI" id="CHEBI:29999"/>
        <dbReference type="ChEBI" id="CHEBI:57705"/>
        <dbReference type="ChEBI" id="CHEBI:58223"/>
        <dbReference type="ChEBI" id="CHEBI:143279"/>
    </reaction>
</comment>
<keyword evidence="7 11" id="KW-0808">Transferase</keyword>
<dbReference type="EMBL" id="WNXH01000020">
    <property type="protein sequence ID" value="MYN70530.1"/>
    <property type="molecule type" value="Genomic_DNA"/>
</dbReference>
<reference evidence="14 15" key="1">
    <citation type="submission" date="2019-11" db="EMBL/GenBank/DDBJ databases">
        <title>Divergent Streptococcus suis from cattle.</title>
        <authorList>
            <person name="Williamson C."/>
        </authorList>
    </citation>
    <scope>NUCLEOTIDE SEQUENCE [LARGE SCALE GENOMIC DNA]</scope>
    <source>
        <strain evidence="14 15">10-36905</strain>
    </source>
</reference>
<protein>
    <recommendedName>
        <fullName evidence="11">UDP-N-acetylglucosamine--peptide N-acetylglucosaminyltransferase GtfA subunit</fullName>
        <ecNumber evidence="11">2.4.1.-</ecNumber>
    </recommendedName>
    <alternativeName>
        <fullName evidence="11">Glycosyltransferase GtfA</fullName>
    </alternativeName>
</protein>
<dbReference type="UniPathway" id="UPA00378"/>
<feature type="binding site" evidence="11">
    <location>
        <position position="242"/>
    </location>
    <ligand>
        <name>N-acetyl-D-glucosamine</name>
        <dbReference type="ChEBI" id="CHEBI:506227"/>
    </ligand>
</feature>
<evidence type="ECO:0000256" key="6">
    <source>
        <dbReference type="ARBA" id="ARBA00022676"/>
    </source>
</evidence>
<feature type="binding site" evidence="11">
    <location>
        <begin position="384"/>
        <end position="385"/>
    </location>
    <ligand>
        <name>UDP</name>
        <dbReference type="ChEBI" id="CHEBI:58223"/>
    </ligand>
</feature>
<comment type="function">
    <text evidence="11">Required for polymorphic O-glycosylation of the serine-rich repeat protein in this bacteria. Catalyzes the first step in glycosylation by transferring N-acetylglucosamine from UDP-GlcNAc to serine residues in the substrate protein. Part of the accessory SecA2/SecY2 system specifically required to export serine-rich repeat cell wall proteins usually encoded upstream in the same operon.</text>
</comment>
<comment type="similarity">
    <text evidence="3 11">Belongs to the glycosyltransferase group 1 family. Glycosyltransferase 4 subfamily.</text>
</comment>
<proteinExistence type="inferred from homology"/>
<dbReference type="GO" id="GO:0016757">
    <property type="term" value="F:glycosyltransferase activity"/>
    <property type="evidence" value="ECO:0007669"/>
    <property type="project" value="UniProtKB-UniRule"/>
</dbReference>
<dbReference type="Proteomes" id="UP000483765">
    <property type="component" value="Unassembled WGS sequence"/>
</dbReference>
<feature type="domain" description="Glycosyl transferase family 1" evidence="12">
    <location>
        <begin position="317"/>
        <end position="468"/>
    </location>
</feature>
<evidence type="ECO:0000256" key="5">
    <source>
        <dbReference type="ARBA" id="ARBA00022490"/>
    </source>
</evidence>
<dbReference type="EC" id="2.4.1.-" evidence="11"/>
<dbReference type="GO" id="GO:0000166">
    <property type="term" value="F:nucleotide binding"/>
    <property type="evidence" value="ECO:0007669"/>
    <property type="project" value="UniProtKB-KW"/>
</dbReference>
<comment type="subunit">
    <text evidence="11">Forms a heterotetramer with 2 subunits each of GtfA and GtfB. Part of the accessory SecA2/SecY2 protein translocation apparatus.</text>
</comment>
<dbReference type="Pfam" id="PF22145">
    <property type="entry name" value="GtfA_EBD"/>
    <property type="match status" value="1"/>
</dbReference>
<evidence type="ECO:0000256" key="9">
    <source>
        <dbReference type="ARBA" id="ARBA00023136"/>
    </source>
</evidence>
<dbReference type="PANTHER" id="PTHR12526">
    <property type="entry name" value="GLYCOSYLTRANSFERASE"/>
    <property type="match status" value="1"/>
</dbReference>
<evidence type="ECO:0000256" key="7">
    <source>
        <dbReference type="ARBA" id="ARBA00022679"/>
    </source>
</evidence>
<dbReference type="AlphaFoldDB" id="A0A6L8MZH3"/>
<comment type="pathway">
    <text evidence="2 11">Protein modification; protein glycosylation.</text>
</comment>
<dbReference type="FunFam" id="3.40.50.2000:FF:000196">
    <property type="entry name" value="UDP-N-acetylglucosamine--peptide N-acetylglucosaminyltransferase GtfA subunit"/>
    <property type="match status" value="1"/>
</dbReference>
<keyword evidence="9 11" id="KW-0472">Membrane</keyword>
<evidence type="ECO:0000256" key="8">
    <source>
        <dbReference type="ARBA" id="ARBA00022741"/>
    </source>
</evidence>
<dbReference type="Gene3D" id="3.40.50.2000">
    <property type="entry name" value="Glycogen Phosphorylase B"/>
    <property type="match status" value="2"/>
</dbReference>
<keyword evidence="4 11" id="KW-1003">Cell membrane</keyword>
<dbReference type="GO" id="GO:0017122">
    <property type="term" value="C:protein N-acetylglucosaminyltransferase complex"/>
    <property type="evidence" value="ECO:0007669"/>
    <property type="project" value="UniProtKB-UniRule"/>
</dbReference>
<feature type="binding site" evidence="11">
    <location>
        <begin position="16"/>
        <end position="19"/>
    </location>
    <ligand>
        <name>UDP</name>
        <dbReference type="ChEBI" id="CHEBI:58223"/>
    </ligand>
</feature>
<organism evidence="14 15">
    <name type="scientific">Streptococcus suis</name>
    <dbReference type="NCBI Taxonomy" id="1307"/>
    <lineage>
        <taxon>Bacteria</taxon>
        <taxon>Bacillati</taxon>
        <taxon>Bacillota</taxon>
        <taxon>Bacilli</taxon>
        <taxon>Lactobacillales</taxon>
        <taxon>Streptococcaceae</taxon>
        <taxon>Streptococcus</taxon>
    </lineage>
</organism>
<dbReference type="GO" id="GO:0005737">
    <property type="term" value="C:cytoplasm"/>
    <property type="evidence" value="ECO:0007669"/>
    <property type="project" value="UniProtKB-SubCell"/>
</dbReference>
<keyword evidence="6 11" id="KW-0328">Glycosyltransferase</keyword>
<dbReference type="SUPFAM" id="SSF53756">
    <property type="entry name" value="UDP-Glycosyltransferase/glycogen phosphorylase"/>
    <property type="match status" value="1"/>
</dbReference>
<feature type="binding site" evidence="11">
    <location>
        <begin position="404"/>
        <end position="407"/>
    </location>
    <ligand>
        <name>N-acetyl-D-glucosamine</name>
        <dbReference type="ChEBI" id="CHEBI:506227"/>
    </ligand>
</feature>
<dbReference type="HAMAP" id="MF_01472">
    <property type="entry name" value="GtfA"/>
    <property type="match status" value="1"/>
</dbReference>
<keyword evidence="8 11" id="KW-0547">Nucleotide-binding</keyword>
<feature type="domain" description="GtfA extended beta-sheet meander" evidence="13">
    <location>
        <begin position="95"/>
        <end position="190"/>
    </location>
</feature>
<dbReference type="CDD" id="cd04949">
    <property type="entry name" value="GT4_GtfA-like"/>
    <property type="match status" value="1"/>
</dbReference>
<evidence type="ECO:0000256" key="1">
    <source>
        <dbReference type="ARBA" id="ARBA00004202"/>
    </source>
</evidence>
<dbReference type="RefSeq" id="WP_160864582.1">
    <property type="nucleotide sequence ID" value="NZ_WNXH01000020.1"/>
</dbReference>
<evidence type="ECO:0000313" key="14">
    <source>
        <dbReference type="EMBL" id="MYN70530.1"/>
    </source>
</evidence>
<dbReference type="InterPro" id="IPR014267">
    <property type="entry name" value="GtfA"/>
</dbReference>
<evidence type="ECO:0000256" key="4">
    <source>
        <dbReference type="ARBA" id="ARBA00022475"/>
    </source>
</evidence>
<dbReference type="GO" id="GO:0005886">
    <property type="term" value="C:plasma membrane"/>
    <property type="evidence" value="ECO:0007669"/>
    <property type="project" value="UniProtKB-SubCell"/>
</dbReference>
<gene>
    <name evidence="11 14" type="primary">gtfA</name>
    <name evidence="14" type="ORF">GLP18_09980</name>
</gene>
<dbReference type="InterPro" id="IPR054396">
    <property type="entry name" value="GtfA_EBD"/>
</dbReference>
<dbReference type="Pfam" id="PF00534">
    <property type="entry name" value="Glycos_transf_1"/>
    <property type="match status" value="1"/>
</dbReference>
<evidence type="ECO:0000256" key="2">
    <source>
        <dbReference type="ARBA" id="ARBA00004922"/>
    </source>
</evidence>
<dbReference type="PANTHER" id="PTHR12526:SF629">
    <property type="entry name" value="TEICHURONIC ACID BIOSYNTHESIS GLYCOSYLTRANSFERASE TUAH-RELATED"/>
    <property type="match status" value="1"/>
</dbReference>
<evidence type="ECO:0000259" key="13">
    <source>
        <dbReference type="Pfam" id="PF22145"/>
    </source>
</evidence>
<comment type="caution">
    <text evidence="14">The sequence shown here is derived from an EMBL/GenBank/DDBJ whole genome shotgun (WGS) entry which is preliminary data.</text>
</comment>